<keyword evidence="2" id="KW-1185">Reference proteome</keyword>
<reference evidence="1 2" key="1">
    <citation type="submission" date="2019-06" db="EMBL/GenBank/DDBJ databases">
        <title>A chromosomal-level reference genome of Carpinus fangiana (Coryloideae, Betulaceae).</title>
        <authorList>
            <person name="Yang X."/>
            <person name="Wang Z."/>
            <person name="Zhang L."/>
            <person name="Hao G."/>
            <person name="Liu J."/>
            <person name="Yang Y."/>
        </authorList>
    </citation>
    <scope>NUCLEOTIDE SEQUENCE [LARGE SCALE GENOMIC DNA]</scope>
    <source>
        <strain evidence="1">Cfa_2016G</strain>
        <tissue evidence="1">Leaf</tissue>
    </source>
</reference>
<dbReference type="Proteomes" id="UP000327013">
    <property type="component" value="Unassembled WGS sequence"/>
</dbReference>
<protein>
    <submittedName>
        <fullName evidence="1">Uncharacterized protein</fullName>
    </submittedName>
</protein>
<comment type="caution">
    <text evidence="1">The sequence shown here is derived from an EMBL/GenBank/DDBJ whole genome shotgun (WGS) entry which is preliminary data.</text>
</comment>
<dbReference type="EMBL" id="VIBQ01000012">
    <property type="protein sequence ID" value="KAB8343114.1"/>
    <property type="molecule type" value="Genomic_DNA"/>
</dbReference>
<organism evidence="1 2">
    <name type="scientific">Carpinus fangiana</name>
    <dbReference type="NCBI Taxonomy" id="176857"/>
    <lineage>
        <taxon>Eukaryota</taxon>
        <taxon>Viridiplantae</taxon>
        <taxon>Streptophyta</taxon>
        <taxon>Embryophyta</taxon>
        <taxon>Tracheophyta</taxon>
        <taxon>Spermatophyta</taxon>
        <taxon>Magnoliopsida</taxon>
        <taxon>eudicotyledons</taxon>
        <taxon>Gunneridae</taxon>
        <taxon>Pentapetalae</taxon>
        <taxon>rosids</taxon>
        <taxon>fabids</taxon>
        <taxon>Fagales</taxon>
        <taxon>Betulaceae</taxon>
        <taxon>Carpinus</taxon>
    </lineage>
</organism>
<proteinExistence type="predicted"/>
<evidence type="ECO:0000313" key="1">
    <source>
        <dbReference type="EMBL" id="KAB8343114.1"/>
    </source>
</evidence>
<evidence type="ECO:0000313" key="2">
    <source>
        <dbReference type="Proteomes" id="UP000327013"/>
    </source>
</evidence>
<accession>A0A5N6KT08</accession>
<gene>
    <name evidence="1" type="ORF">FH972_022707</name>
</gene>
<dbReference type="AlphaFoldDB" id="A0A5N6KT08"/>
<sequence>MRETGLARAWERGEGARVVGEGMGSLAPVRWVCHEAGCGEAEFTNDHDFMRHYWEVHPTLMDHLEAIEKEPGKDSITDGASIAARHGAVGRLKSLDVAVLRVGIGACLENVVRVDTSNGLQALAGGDVGVCGEGDRNGREERCGRAADEGISKEDEVCSGDWALVGASDETAFGLDGRNGEYIVLRYRDWLGDSQG</sequence>
<name>A0A5N6KT08_9ROSI</name>